<accession>A0A2P2R381</accession>
<proteinExistence type="predicted"/>
<evidence type="ECO:0000313" key="1">
    <source>
        <dbReference type="EMBL" id="MBX73719.1"/>
    </source>
</evidence>
<organism evidence="1">
    <name type="scientific">Rhizophora mucronata</name>
    <name type="common">Asiatic mangrove</name>
    <dbReference type="NCBI Taxonomy" id="61149"/>
    <lineage>
        <taxon>Eukaryota</taxon>
        <taxon>Viridiplantae</taxon>
        <taxon>Streptophyta</taxon>
        <taxon>Embryophyta</taxon>
        <taxon>Tracheophyta</taxon>
        <taxon>Spermatophyta</taxon>
        <taxon>Magnoliopsida</taxon>
        <taxon>eudicotyledons</taxon>
        <taxon>Gunneridae</taxon>
        <taxon>Pentapetalae</taxon>
        <taxon>rosids</taxon>
        <taxon>fabids</taxon>
        <taxon>Malpighiales</taxon>
        <taxon>Rhizophoraceae</taxon>
        <taxon>Rhizophora</taxon>
    </lineage>
</organism>
<dbReference type="AlphaFoldDB" id="A0A2P2R381"/>
<protein>
    <submittedName>
        <fullName evidence="1">Uncharacterized protein</fullName>
    </submittedName>
</protein>
<name>A0A2P2R381_RHIMU</name>
<reference evidence="1" key="1">
    <citation type="submission" date="2018-02" db="EMBL/GenBank/DDBJ databases">
        <title>Rhizophora mucronata_Transcriptome.</title>
        <authorList>
            <person name="Meera S.P."/>
            <person name="Sreeshan A."/>
            <person name="Augustine A."/>
        </authorList>
    </citation>
    <scope>NUCLEOTIDE SEQUENCE</scope>
    <source>
        <tissue evidence="1">Leaf</tissue>
    </source>
</reference>
<dbReference type="EMBL" id="GGEC01093235">
    <property type="protein sequence ID" value="MBX73719.1"/>
    <property type="molecule type" value="Transcribed_RNA"/>
</dbReference>
<sequence>MHYFQEVKRFCNTHQNAIMLRNAIRTI</sequence>